<proteinExistence type="predicted"/>
<evidence type="ECO:0000313" key="2">
    <source>
        <dbReference type="Proteomes" id="UP000422108"/>
    </source>
</evidence>
<name>A0A5K8AIN0_9BACT</name>
<evidence type="ECO:0000313" key="1">
    <source>
        <dbReference type="EMBL" id="BBO92521.1"/>
    </source>
</evidence>
<dbReference type="SUPFAM" id="SSF54285">
    <property type="entry name" value="MoaD/ThiS"/>
    <property type="match status" value="1"/>
</dbReference>
<reference evidence="1 2" key="1">
    <citation type="submission" date="2019-11" db="EMBL/GenBank/DDBJ databases">
        <title>Comparative genomics of hydrocarbon-degrading Desulfosarcina strains.</title>
        <authorList>
            <person name="Watanabe M."/>
            <person name="Kojima H."/>
            <person name="Fukui M."/>
        </authorList>
    </citation>
    <scope>NUCLEOTIDE SEQUENCE [LARGE SCALE GENOMIC DNA]</scope>
    <source>
        <strain evidence="2">oXyS1</strain>
    </source>
</reference>
<sequence>MITVDDRPMPWHAGMCVADLLAGLPDGHLYAVVKMDGRLIGRPRFAGTQVPDGARIDLIPMIAGG</sequence>
<dbReference type="Proteomes" id="UP000422108">
    <property type="component" value="Chromosome"/>
</dbReference>
<accession>A0A5K8AIN0</accession>
<dbReference type="EMBL" id="AP021879">
    <property type="protein sequence ID" value="BBO92521.1"/>
    <property type="molecule type" value="Genomic_DNA"/>
</dbReference>
<dbReference type="InterPro" id="IPR012675">
    <property type="entry name" value="Beta-grasp_dom_sf"/>
</dbReference>
<evidence type="ECO:0008006" key="3">
    <source>
        <dbReference type="Google" id="ProtNLM"/>
    </source>
</evidence>
<dbReference type="InterPro" id="IPR016155">
    <property type="entry name" value="Mopterin_synth/thiamin_S_b"/>
</dbReference>
<gene>
    <name evidence="1" type="ORF">DSCOOX_57010</name>
</gene>
<dbReference type="AlphaFoldDB" id="A0A5K8AIN0"/>
<dbReference type="Gene3D" id="3.10.20.30">
    <property type="match status" value="1"/>
</dbReference>
<protein>
    <recommendedName>
        <fullName evidence="3">Thiamine biosynthesis protein ThiS</fullName>
    </recommendedName>
</protein>
<keyword evidence="2" id="KW-1185">Reference proteome</keyword>
<organism evidence="1 2">
    <name type="scientific">Desulfosarcina ovata subsp. ovata</name>
    <dbReference type="NCBI Taxonomy" id="2752305"/>
    <lineage>
        <taxon>Bacteria</taxon>
        <taxon>Pseudomonadati</taxon>
        <taxon>Thermodesulfobacteriota</taxon>
        <taxon>Desulfobacteria</taxon>
        <taxon>Desulfobacterales</taxon>
        <taxon>Desulfosarcinaceae</taxon>
        <taxon>Desulfosarcina</taxon>
    </lineage>
</organism>
<dbReference type="CDD" id="cd00565">
    <property type="entry name" value="Ubl_ThiS"/>
    <property type="match status" value="1"/>
</dbReference>